<dbReference type="EnsemblMetazoa" id="PPA31102.1">
    <property type="protein sequence ID" value="PPA31102.1"/>
    <property type="gene ID" value="WBGene00203967"/>
</dbReference>
<reference evidence="1" key="2">
    <citation type="submission" date="2022-06" db="UniProtKB">
        <authorList>
            <consortium name="EnsemblMetazoa"/>
        </authorList>
    </citation>
    <scope>IDENTIFICATION</scope>
    <source>
        <strain evidence="1">PS312</strain>
    </source>
</reference>
<name>A0A2A6B8F2_PRIPA</name>
<protein>
    <submittedName>
        <fullName evidence="1">Uncharacterized protein</fullName>
    </submittedName>
</protein>
<dbReference type="Proteomes" id="UP000005239">
    <property type="component" value="Unassembled WGS sequence"/>
</dbReference>
<reference evidence="2" key="1">
    <citation type="journal article" date="2008" name="Nat. Genet.">
        <title>The Pristionchus pacificus genome provides a unique perspective on nematode lifestyle and parasitism.</title>
        <authorList>
            <person name="Dieterich C."/>
            <person name="Clifton S.W."/>
            <person name="Schuster L.N."/>
            <person name="Chinwalla A."/>
            <person name="Delehaunty K."/>
            <person name="Dinkelacker I."/>
            <person name="Fulton L."/>
            <person name="Fulton R."/>
            <person name="Godfrey J."/>
            <person name="Minx P."/>
            <person name="Mitreva M."/>
            <person name="Roeseler W."/>
            <person name="Tian H."/>
            <person name="Witte H."/>
            <person name="Yang S.P."/>
            <person name="Wilson R.K."/>
            <person name="Sommer R.J."/>
        </authorList>
    </citation>
    <scope>NUCLEOTIDE SEQUENCE [LARGE SCALE GENOMIC DNA]</scope>
    <source>
        <strain evidence="2">PS312</strain>
    </source>
</reference>
<accession>A0A2A6B8F2</accession>
<gene>
    <name evidence="1" type="primary">WBGene00203967</name>
</gene>
<accession>A0A8R1UKQ5</accession>
<proteinExistence type="predicted"/>
<evidence type="ECO:0000313" key="2">
    <source>
        <dbReference type="Proteomes" id="UP000005239"/>
    </source>
</evidence>
<organism evidence="1 2">
    <name type="scientific">Pristionchus pacificus</name>
    <name type="common">Parasitic nematode worm</name>
    <dbReference type="NCBI Taxonomy" id="54126"/>
    <lineage>
        <taxon>Eukaryota</taxon>
        <taxon>Metazoa</taxon>
        <taxon>Ecdysozoa</taxon>
        <taxon>Nematoda</taxon>
        <taxon>Chromadorea</taxon>
        <taxon>Rhabditida</taxon>
        <taxon>Rhabditina</taxon>
        <taxon>Diplogasteromorpha</taxon>
        <taxon>Diplogasteroidea</taxon>
        <taxon>Neodiplogasteridae</taxon>
        <taxon>Pristionchus</taxon>
    </lineage>
</organism>
<keyword evidence="2" id="KW-1185">Reference proteome</keyword>
<dbReference type="AlphaFoldDB" id="A0A2A6B8F2"/>
<evidence type="ECO:0000313" key="1">
    <source>
        <dbReference type="EnsemblMetazoa" id="PPA31102.1"/>
    </source>
</evidence>
<sequence>MDWSRLKWRVKLAMSRQFKMGLRRYLYGVGSVVFIFLLYRFLSAPSSTGGDVRMGYKGEAVLQKG</sequence>